<protein>
    <submittedName>
        <fullName evidence="1">Uncharacterized protein</fullName>
    </submittedName>
</protein>
<dbReference type="Proteomes" id="UP000001075">
    <property type="component" value="Unassembled WGS sequence"/>
</dbReference>
<dbReference type="AlphaFoldDB" id="G3IHP1"/>
<evidence type="ECO:0000313" key="1">
    <source>
        <dbReference type="EMBL" id="EGW14623.1"/>
    </source>
</evidence>
<accession>G3IHP1</accession>
<gene>
    <name evidence="1" type="ORF">I79_023345</name>
</gene>
<organism evidence="1 2">
    <name type="scientific">Cricetulus griseus</name>
    <name type="common">Chinese hamster</name>
    <name type="synonym">Cricetulus barabensis griseus</name>
    <dbReference type="NCBI Taxonomy" id="10029"/>
    <lineage>
        <taxon>Eukaryota</taxon>
        <taxon>Metazoa</taxon>
        <taxon>Chordata</taxon>
        <taxon>Craniata</taxon>
        <taxon>Vertebrata</taxon>
        <taxon>Euteleostomi</taxon>
        <taxon>Mammalia</taxon>
        <taxon>Eutheria</taxon>
        <taxon>Euarchontoglires</taxon>
        <taxon>Glires</taxon>
        <taxon>Rodentia</taxon>
        <taxon>Myomorpha</taxon>
        <taxon>Muroidea</taxon>
        <taxon>Cricetidae</taxon>
        <taxon>Cricetinae</taxon>
        <taxon>Cricetulus</taxon>
    </lineage>
</organism>
<evidence type="ECO:0000313" key="2">
    <source>
        <dbReference type="Proteomes" id="UP000001075"/>
    </source>
</evidence>
<reference evidence="2" key="1">
    <citation type="journal article" date="2011" name="Nat. Biotechnol.">
        <title>The genomic sequence of the Chinese hamster ovary (CHO)-K1 cell line.</title>
        <authorList>
            <person name="Xu X."/>
            <person name="Nagarajan H."/>
            <person name="Lewis N.E."/>
            <person name="Pan S."/>
            <person name="Cai Z."/>
            <person name="Liu X."/>
            <person name="Chen W."/>
            <person name="Xie M."/>
            <person name="Wang W."/>
            <person name="Hammond S."/>
            <person name="Andersen M.R."/>
            <person name="Neff N."/>
            <person name="Passarelli B."/>
            <person name="Koh W."/>
            <person name="Fan H.C."/>
            <person name="Wang J."/>
            <person name="Gui Y."/>
            <person name="Lee K.H."/>
            <person name="Betenbaugh M.J."/>
            <person name="Quake S.R."/>
            <person name="Famili I."/>
            <person name="Palsson B.O."/>
            <person name="Wang J."/>
        </authorList>
    </citation>
    <scope>NUCLEOTIDE SEQUENCE [LARGE SCALE GENOMIC DNA]</scope>
    <source>
        <strain evidence="2">CHO K1 cell line</strain>
    </source>
</reference>
<name>G3IHP1_CRIGR</name>
<dbReference type="InParanoid" id="G3IHP1"/>
<proteinExistence type="predicted"/>
<dbReference type="EMBL" id="JH002826">
    <property type="protein sequence ID" value="EGW14623.1"/>
    <property type="molecule type" value="Genomic_DNA"/>
</dbReference>
<sequence length="76" mass="8217">MDRLAVSCTLRNWAFAATTADTNPVYDITLLGLVPQPLRFIRPGGAGSPVQRRKLAVLSATDLQQKAHHVGLLLPP</sequence>